<dbReference type="SMART" id="SM00342">
    <property type="entry name" value="HTH_ARAC"/>
    <property type="match status" value="1"/>
</dbReference>
<dbReference type="SUPFAM" id="SSF46689">
    <property type="entry name" value="Homeodomain-like"/>
    <property type="match status" value="1"/>
</dbReference>
<dbReference type="GO" id="GO:0003700">
    <property type="term" value="F:DNA-binding transcription factor activity"/>
    <property type="evidence" value="ECO:0007669"/>
    <property type="project" value="InterPro"/>
</dbReference>
<dbReference type="Proteomes" id="UP000441399">
    <property type="component" value="Unassembled WGS sequence"/>
</dbReference>
<dbReference type="PROSITE" id="PS00041">
    <property type="entry name" value="HTH_ARAC_FAMILY_1"/>
    <property type="match status" value="1"/>
</dbReference>
<dbReference type="OrthoDB" id="345413at2"/>
<keyword evidence="3" id="KW-0804">Transcription</keyword>
<gene>
    <name evidence="6" type="primary">melR</name>
    <name evidence="6" type="ORF">OPDIPICF_04552</name>
</gene>
<dbReference type="PANTHER" id="PTHR43280:SF29">
    <property type="entry name" value="ARAC-FAMILY TRANSCRIPTIONAL REGULATOR"/>
    <property type="match status" value="1"/>
</dbReference>
<dbReference type="Pfam" id="PF12833">
    <property type="entry name" value="HTH_18"/>
    <property type="match status" value="1"/>
</dbReference>
<keyword evidence="4" id="KW-0472">Membrane</keyword>
<evidence type="ECO:0000259" key="5">
    <source>
        <dbReference type="PROSITE" id="PS01124"/>
    </source>
</evidence>
<dbReference type="InterPro" id="IPR020449">
    <property type="entry name" value="Tscrpt_reg_AraC-type_HTH"/>
</dbReference>
<evidence type="ECO:0000256" key="3">
    <source>
        <dbReference type="ARBA" id="ARBA00023163"/>
    </source>
</evidence>
<sequence length="373" mass="42378">MNNTFELISLLSGFSAIPLSISFILLIHFLLDWMPARHALITLFSIAVMLKSTITLQALLPGVVGHQLFLITYPLILMLGPLMTRFTKSVLRVESTTLFEKPATRLLVAGYFLLLPMFILSIEGIDEEPSVVLNALAAVGYLAFVMLFIVSSAMHFMPVLWRLFNGALYTVGYGNATYYWLRGVWSSIGVLWLTLVFHNVSGLWEYDPIWIDALFNVVDLIALFVVLVFTVVYCRKSPQEETVQRCLETPKYERSGLTRSDACVILERVENVLVNQALYLDANLTLDKLAQQVRTQPQYLSQAINQYRDMNFHEFIARYRVDFAKRELRSNSTLNILDVAMSAGFNSKSTFNFTFKKIAGMTPSAYRKQAVMQ</sequence>
<dbReference type="EMBL" id="CACSIO010000010">
    <property type="protein sequence ID" value="CAA0103569.1"/>
    <property type="molecule type" value="Genomic_DNA"/>
</dbReference>
<dbReference type="PRINTS" id="PR00032">
    <property type="entry name" value="HTHARAC"/>
</dbReference>
<feature type="transmembrane region" description="Helical" evidence="4">
    <location>
        <begin position="178"/>
        <end position="197"/>
    </location>
</feature>
<feature type="transmembrane region" description="Helical" evidence="4">
    <location>
        <begin position="106"/>
        <end position="125"/>
    </location>
</feature>
<dbReference type="InterPro" id="IPR009057">
    <property type="entry name" value="Homeodomain-like_sf"/>
</dbReference>
<keyword evidence="4" id="KW-0812">Transmembrane</keyword>
<accession>A0A5S9PIC0</accession>
<organism evidence="6 7">
    <name type="scientific">BD1-7 clade bacterium</name>
    <dbReference type="NCBI Taxonomy" id="2029982"/>
    <lineage>
        <taxon>Bacteria</taxon>
        <taxon>Pseudomonadati</taxon>
        <taxon>Pseudomonadota</taxon>
        <taxon>Gammaproteobacteria</taxon>
        <taxon>Cellvibrionales</taxon>
        <taxon>Spongiibacteraceae</taxon>
        <taxon>BD1-7 clade</taxon>
    </lineage>
</organism>
<dbReference type="AlphaFoldDB" id="A0A5S9PIC0"/>
<feature type="transmembrane region" description="Helical" evidence="4">
    <location>
        <begin position="12"/>
        <end position="31"/>
    </location>
</feature>
<evidence type="ECO:0000313" key="7">
    <source>
        <dbReference type="Proteomes" id="UP000441399"/>
    </source>
</evidence>
<evidence type="ECO:0000256" key="1">
    <source>
        <dbReference type="ARBA" id="ARBA00023015"/>
    </source>
</evidence>
<dbReference type="InterPro" id="IPR018062">
    <property type="entry name" value="HTH_AraC-typ_CS"/>
</dbReference>
<protein>
    <submittedName>
        <fullName evidence="6">Melibiose operon regulatory protein</fullName>
    </submittedName>
</protein>
<feature type="transmembrane region" description="Helical" evidence="4">
    <location>
        <begin position="209"/>
        <end position="234"/>
    </location>
</feature>
<feature type="transmembrane region" description="Helical" evidence="4">
    <location>
        <begin position="131"/>
        <end position="157"/>
    </location>
</feature>
<dbReference type="InterPro" id="IPR018060">
    <property type="entry name" value="HTH_AraC"/>
</dbReference>
<evidence type="ECO:0000256" key="4">
    <source>
        <dbReference type="SAM" id="Phobius"/>
    </source>
</evidence>
<feature type="domain" description="HTH araC/xylS-type" evidence="5">
    <location>
        <begin position="267"/>
        <end position="369"/>
    </location>
</feature>
<feature type="transmembrane region" description="Helical" evidence="4">
    <location>
        <begin position="38"/>
        <end position="60"/>
    </location>
</feature>
<evidence type="ECO:0000313" key="6">
    <source>
        <dbReference type="EMBL" id="CAA0103569.1"/>
    </source>
</evidence>
<name>A0A5S9PIC0_9GAMM</name>
<feature type="transmembrane region" description="Helical" evidence="4">
    <location>
        <begin position="66"/>
        <end position="86"/>
    </location>
</feature>
<dbReference type="Gene3D" id="1.10.10.60">
    <property type="entry name" value="Homeodomain-like"/>
    <property type="match status" value="2"/>
</dbReference>
<proteinExistence type="predicted"/>
<evidence type="ECO:0000256" key="2">
    <source>
        <dbReference type="ARBA" id="ARBA00023125"/>
    </source>
</evidence>
<dbReference type="PROSITE" id="PS01124">
    <property type="entry name" value="HTH_ARAC_FAMILY_2"/>
    <property type="match status" value="1"/>
</dbReference>
<dbReference type="GO" id="GO:0043565">
    <property type="term" value="F:sequence-specific DNA binding"/>
    <property type="evidence" value="ECO:0007669"/>
    <property type="project" value="InterPro"/>
</dbReference>
<reference evidence="6 7" key="1">
    <citation type="submission" date="2019-11" db="EMBL/GenBank/DDBJ databases">
        <authorList>
            <person name="Holert J."/>
        </authorList>
    </citation>
    <scope>NUCLEOTIDE SEQUENCE [LARGE SCALE GENOMIC DNA]</scope>
    <source>
        <strain evidence="6">SB11_3</strain>
    </source>
</reference>
<keyword evidence="2" id="KW-0238">DNA-binding</keyword>
<dbReference type="PANTHER" id="PTHR43280">
    <property type="entry name" value="ARAC-FAMILY TRANSCRIPTIONAL REGULATOR"/>
    <property type="match status" value="1"/>
</dbReference>
<keyword evidence="7" id="KW-1185">Reference proteome</keyword>
<keyword evidence="4" id="KW-1133">Transmembrane helix</keyword>
<keyword evidence="1" id="KW-0805">Transcription regulation</keyword>